<gene>
    <name evidence="2" type="ORF">QBC46DRAFT_414789</name>
</gene>
<feature type="compositionally biased region" description="Basic residues" evidence="1">
    <location>
        <begin position="1"/>
        <end position="11"/>
    </location>
</feature>
<sequence>MPLKRKAKNKASNHPPPDVHAGSSRQHPPQAYVSDQSDSEFEPLKRPTKKARLRKLRAHCVEVLEEDDEEPVRGGTASTVEEALMMENEKTKRFLRSHKKQVTLKTSKTQAALAQCREFLDKVHTNETQELAKKVYDLSDPEAAKIPADDMKRYPLFEHTQQVHRISRRILKRHQDADTESHGCKISLPRDTWKEEEQTIKELMGGCREYGEKLAESILVPGAQPVTLEGYSAETSRMAVRIFNNIRQAFKERTWGDTIHGQLKDATRIIDAAKTLHRQVQDARIRRENSEYDVNLDG</sequence>
<feature type="region of interest" description="Disordered" evidence="1">
    <location>
        <begin position="1"/>
        <end position="47"/>
    </location>
</feature>
<accession>A0AAN6SA43</accession>
<name>A0AAN6SA43_9PEZI</name>
<organism evidence="2 3">
    <name type="scientific">Diplogelasinospora grovesii</name>
    <dbReference type="NCBI Taxonomy" id="303347"/>
    <lineage>
        <taxon>Eukaryota</taxon>
        <taxon>Fungi</taxon>
        <taxon>Dikarya</taxon>
        <taxon>Ascomycota</taxon>
        <taxon>Pezizomycotina</taxon>
        <taxon>Sordariomycetes</taxon>
        <taxon>Sordariomycetidae</taxon>
        <taxon>Sordariales</taxon>
        <taxon>Diplogelasinosporaceae</taxon>
        <taxon>Diplogelasinospora</taxon>
    </lineage>
</organism>
<keyword evidence="3" id="KW-1185">Reference proteome</keyword>
<evidence type="ECO:0000256" key="1">
    <source>
        <dbReference type="SAM" id="MobiDB-lite"/>
    </source>
</evidence>
<evidence type="ECO:0000313" key="2">
    <source>
        <dbReference type="EMBL" id="KAK3946085.1"/>
    </source>
</evidence>
<comment type="caution">
    <text evidence="2">The sequence shown here is derived from an EMBL/GenBank/DDBJ whole genome shotgun (WGS) entry which is preliminary data.</text>
</comment>
<dbReference type="EMBL" id="MU853752">
    <property type="protein sequence ID" value="KAK3946085.1"/>
    <property type="molecule type" value="Genomic_DNA"/>
</dbReference>
<dbReference type="Proteomes" id="UP001303473">
    <property type="component" value="Unassembled WGS sequence"/>
</dbReference>
<protein>
    <submittedName>
        <fullName evidence="2">Uncharacterized protein</fullName>
    </submittedName>
</protein>
<reference evidence="3" key="1">
    <citation type="journal article" date="2023" name="Mol. Phylogenet. Evol.">
        <title>Genome-scale phylogeny and comparative genomics of the fungal order Sordariales.</title>
        <authorList>
            <person name="Hensen N."/>
            <person name="Bonometti L."/>
            <person name="Westerberg I."/>
            <person name="Brannstrom I.O."/>
            <person name="Guillou S."/>
            <person name="Cros-Aarteil S."/>
            <person name="Calhoun S."/>
            <person name="Haridas S."/>
            <person name="Kuo A."/>
            <person name="Mondo S."/>
            <person name="Pangilinan J."/>
            <person name="Riley R."/>
            <person name="LaButti K."/>
            <person name="Andreopoulos B."/>
            <person name="Lipzen A."/>
            <person name="Chen C."/>
            <person name="Yan M."/>
            <person name="Daum C."/>
            <person name="Ng V."/>
            <person name="Clum A."/>
            <person name="Steindorff A."/>
            <person name="Ohm R.A."/>
            <person name="Martin F."/>
            <person name="Silar P."/>
            <person name="Natvig D.O."/>
            <person name="Lalanne C."/>
            <person name="Gautier V."/>
            <person name="Ament-Velasquez S.L."/>
            <person name="Kruys A."/>
            <person name="Hutchinson M.I."/>
            <person name="Powell A.J."/>
            <person name="Barry K."/>
            <person name="Miller A.N."/>
            <person name="Grigoriev I.V."/>
            <person name="Debuchy R."/>
            <person name="Gladieux P."/>
            <person name="Hiltunen Thoren M."/>
            <person name="Johannesson H."/>
        </authorList>
    </citation>
    <scope>NUCLEOTIDE SEQUENCE [LARGE SCALE GENOMIC DNA]</scope>
    <source>
        <strain evidence="3">CBS 340.73</strain>
    </source>
</reference>
<dbReference type="AlphaFoldDB" id="A0AAN6SA43"/>
<proteinExistence type="predicted"/>
<evidence type="ECO:0000313" key="3">
    <source>
        <dbReference type="Proteomes" id="UP001303473"/>
    </source>
</evidence>